<evidence type="ECO:0000256" key="1">
    <source>
        <dbReference type="SAM" id="MobiDB-lite"/>
    </source>
</evidence>
<evidence type="ECO:0000313" key="2">
    <source>
        <dbReference type="EMBL" id="GAT01127.1"/>
    </source>
</evidence>
<organism evidence="2 3">
    <name type="scientific">Mycolicibacterium fortuitum subsp. acetamidolyticum</name>
    <dbReference type="NCBI Taxonomy" id="144550"/>
    <lineage>
        <taxon>Bacteria</taxon>
        <taxon>Bacillati</taxon>
        <taxon>Actinomycetota</taxon>
        <taxon>Actinomycetes</taxon>
        <taxon>Mycobacteriales</taxon>
        <taxon>Mycobacteriaceae</taxon>
        <taxon>Mycolicibacterium</taxon>
    </lineage>
</organism>
<dbReference type="AlphaFoldDB" id="A0A100WMX6"/>
<evidence type="ECO:0000313" key="3">
    <source>
        <dbReference type="Proteomes" id="UP000069705"/>
    </source>
</evidence>
<feature type="compositionally biased region" description="Basic and acidic residues" evidence="1">
    <location>
        <begin position="18"/>
        <end position="29"/>
    </location>
</feature>
<proteinExistence type="predicted"/>
<reference evidence="2 3" key="1">
    <citation type="journal article" date="2016" name="Genome Announc.">
        <title>Draft Genome Sequences of Five Rapidly Growing Mycobacterium Species, M. thermoresistibile, M. fortuitum subsp. acetamidolyticum, M. canariasense, M. brisbanense, and M. novocastrense.</title>
        <authorList>
            <person name="Katahira K."/>
            <person name="Ogura Y."/>
            <person name="Gotoh Y."/>
            <person name="Hayashi T."/>
        </authorList>
    </citation>
    <scope>NUCLEOTIDE SEQUENCE [LARGE SCALE GENOMIC DNA]</scope>
    <source>
        <strain evidence="2 3">JCM6368</strain>
    </source>
</reference>
<dbReference type="EMBL" id="BCSZ01000011">
    <property type="protein sequence ID" value="GAT01127.1"/>
    <property type="molecule type" value="Genomic_DNA"/>
</dbReference>
<sequence>MQIAVAGRDPGDESQDADDQKKGTDDHRRGLQGRPLRTAAGICWIRSSHGTALSLTAAQHTRGGVARGYPSPPIPTVCAVCADIWTGIQQRVGVEVMNMDRREVLFERIGDVIECQQRQALTAFAFTEWLWHRHSDPVSDSTDSASAGCTRTAA</sequence>
<comment type="caution">
    <text evidence="2">The sequence shown here is derived from an EMBL/GenBank/DDBJ whole genome shotgun (WGS) entry which is preliminary data.</text>
</comment>
<accession>A0A100WMX6</accession>
<name>A0A100WMX6_MYCFO</name>
<protein>
    <submittedName>
        <fullName evidence="2">Tensin</fullName>
    </submittedName>
</protein>
<reference evidence="3" key="2">
    <citation type="submission" date="2016-02" db="EMBL/GenBank/DDBJ databases">
        <title>Draft genome sequence of five rapidly growing Mycobacterium species.</title>
        <authorList>
            <person name="Katahira K."/>
            <person name="Gotou Y."/>
            <person name="Iida K."/>
            <person name="Ogura Y."/>
            <person name="Hayashi T."/>
        </authorList>
    </citation>
    <scope>NUCLEOTIDE SEQUENCE [LARGE SCALE GENOMIC DNA]</scope>
    <source>
        <strain evidence="3">JCM6368</strain>
    </source>
</reference>
<dbReference type="Proteomes" id="UP000069705">
    <property type="component" value="Unassembled WGS sequence"/>
</dbReference>
<gene>
    <name evidence="2" type="ORF">RMCFA_1241</name>
</gene>
<feature type="region of interest" description="Disordered" evidence="1">
    <location>
        <begin position="1"/>
        <end position="32"/>
    </location>
</feature>